<dbReference type="GO" id="GO:0097589">
    <property type="term" value="C:archaeal-type flagellum"/>
    <property type="evidence" value="ECO:0007669"/>
    <property type="project" value="UniProtKB-SubCell"/>
</dbReference>
<dbReference type="Pfam" id="PF05377">
    <property type="entry name" value="FlaC_arch"/>
    <property type="match status" value="1"/>
</dbReference>
<feature type="region of interest" description="Disordered" evidence="3">
    <location>
        <begin position="283"/>
        <end position="317"/>
    </location>
</feature>
<dbReference type="PANTHER" id="PTHR40698">
    <property type="entry name" value="FLAGELLA-RELATED PROTEIN E-RELATED-RELATED"/>
    <property type="match status" value="1"/>
</dbReference>
<dbReference type="Pfam" id="PF04659">
    <property type="entry name" value="Arch_fla_DE"/>
    <property type="match status" value="1"/>
</dbReference>
<feature type="region of interest" description="Disordered" evidence="3">
    <location>
        <begin position="125"/>
        <end position="271"/>
    </location>
</feature>
<evidence type="ECO:0000256" key="3">
    <source>
        <dbReference type="SAM" id="MobiDB-lite"/>
    </source>
</evidence>
<dbReference type="InterPro" id="IPR052494">
    <property type="entry name" value="Flagella_assembly_related"/>
</dbReference>
<protein>
    <submittedName>
        <fullName evidence="5">Flagella accessory protein C</fullName>
    </submittedName>
</protein>
<evidence type="ECO:0000256" key="1">
    <source>
        <dbReference type="ARBA" id="ARBA00004618"/>
    </source>
</evidence>
<evidence type="ECO:0000313" key="5">
    <source>
        <dbReference type="EMBL" id="MFC7203969.1"/>
    </source>
</evidence>
<feature type="domain" description="Archaeal flagella protein FlaD/E" evidence="4">
    <location>
        <begin position="317"/>
        <end position="403"/>
    </location>
</feature>
<sequence>MSSDDGLGFEEDIDDLSDEFGDFGDDLDGGFDDDEFGGFDDENNEELAELEDRVGELENEVSAISSQMNTVREENKQIGGTVEELDDTIRKLLDIYEMVTRGINPFVDDAREMGGLDAGGAFGLFDAEAEEEEHLDPEVANADAESFFDDEFGELDAEDELEEAELAAKDELEDAEREDPAAALGEDEEEPDDEDESVGGSSFDDLKEQYEENEGWDDDEEEEDADAEEELLDEDASVEDELEEEFEEVETEEPELEAEEADGADDADDDVADPQKTLEELEEEYRSAAAAKHGAENVPSPKPISEPEEPVQTPPSNAYVTHLPGSYLSEVIVLEWVEHLVSAGGALGASRALRQYREQEWISRSVENKLNTHVAQVSASVDGGDGLEIEDHQTSLVYVSRLADDAPDGGLFEELVAYGGILDGIRS</sequence>
<feature type="compositionally biased region" description="Acidic residues" evidence="3">
    <location>
        <begin position="185"/>
        <end position="197"/>
    </location>
</feature>
<accession>A0ABD5ZFN2</accession>
<dbReference type="InterPro" id="IPR009205">
    <property type="entry name" value="FlaC_arc"/>
</dbReference>
<feature type="region of interest" description="Disordered" evidence="3">
    <location>
        <begin position="1"/>
        <end position="41"/>
    </location>
</feature>
<evidence type="ECO:0000259" key="4">
    <source>
        <dbReference type="Pfam" id="PF04659"/>
    </source>
</evidence>
<evidence type="ECO:0000256" key="2">
    <source>
        <dbReference type="ARBA" id="ARBA00022440"/>
    </source>
</evidence>
<gene>
    <name evidence="5" type="ORF">ACFQJC_10615</name>
</gene>
<dbReference type="AlphaFoldDB" id="A0ABD5ZFN2"/>
<feature type="compositionally biased region" description="Acidic residues" evidence="3">
    <location>
        <begin position="211"/>
        <end position="271"/>
    </location>
</feature>
<keyword evidence="2" id="KW-0974">Archaeal flagellum</keyword>
<comment type="subcellular location">
    <subcellularLocation>
        <location evidence="1">Archaeal flagellum</location>
    </subcellularLocation>
</comment>
<feature type="compositionally biased region" description="Acidic residues" evidence="3">
    <location>
        <begin position="146"/>
        <end position="177"/>
    </location>
</feature>
<keyword evidence="6" id="KW-1185">Reference proteome</keyword>
<keyword evidence="5" id="KW-0969">Cilium</keyword>
<keyword evidence="5" id="KW-0966">Cell projection</keyword>
<name>A0ABD5ZFN2_9EURY</name>
<organism evidence="5 6">
    <name type="scientific">Haloferax namakaokahaiae</name>
    <dbReference type="NCBI Taxonomy" id="1748331"/>
    <lineage>
        <taxon>Archaea</taxon>
        <taxon>Methanobacteriati</taxon>
        <taxon>Methanobacteriota</taxon>
        <taxon>Stenosarchaea group</taxon>
        <taxon>Halobacteria</taxon>
        <taxon>Halobacteriales</taxon>
        <taxon>Haloferacaceae</taxon>
        <taxon>Haloferax</taxon>
    </lineage>
</organism>
<comment type="caution">
    <text evidence="5">The sequence shown here is derived from an EMBL/GenBank/DDBJ whole genome shotgun (WGS) entry which is preliminary data.</text>
</comment>
<proteinExistence type="predicted"/>
<reference evidence="5 6" key="1">
    <citation type="journal article" date="2019" name="Int. J. Syst. Evol. Microbiol.">
        <title>The Global Catalogue of Microorganisms (GCM) 10K type strain sequencing project: providing services to taxonomists for standard genome sequencing and annotation.</title>
        <authorList>
            <consortium name="The Broad Institute Genomics Platform"/>
            <consortium name="The Broad Institute Genome Sequencing Center for Infectious Disease"/>
            <person name="Wu L."/>
            <person name="Ma J."/>
        </authorList>
    </citation>
    <scope>NUCLEOTIDE SEQUENCE [LARGE SCALE GENOMIC DNA]</scope>
    <source>
        <strain evidence="5 6">DSM 29988</strain>
    </source>
</reference>
<evidence type="ECO:0000313" key="6">
    <source>
        <dbReference type="Proteomes" id="UP001596481"/>
    </source>
</evidence>
<dbReference type="InterPro" id="IPR006752">
    <property type="entry name" value="Arch_fla_DE"/>
</dbReference>
<feature type="compositionally biased region" description="Acidic residues" evidence="3">
    <location>
        <begin position="7"/>
        <end position="41"/>
    </location>
</feature>
<dbReference type="RefSeq" id="WP_390223301.1">
    <property type="nucleotide sequence ID" value="NZ_JBHTAA010000005.1"/>
</dbReference>
<keyword evidence="5" id="KW-0282">Flagellum</keyword>
<dbReference type="Proteomes" id="UP001596481">
    <property type="component" value="Unassembled WGS sequence"/>
</dbReference>
<dbReference type="PANTHER" id="PTHR40698:SF1">
    <property type="entry name" value="FLAGELLA-RELATED PROTEIN D-RELATED"/>
    <property type="match status" value="1"/>
</dbReference>
<dbReference type="EMBL" id="JBHTAA010000005">
    <property type="protein sequence ID" value="MFC7203969.1"/>
    <property type="molecule type" value="Genomic_DNA"/>
</dbReference>